<feature type="domain" description="Peptidase S1" evidence="1">
    <location>
        <begin position="42"/>
        <end position="107"/>
    </location>
</feature>
<evidence type="ECO:0000313" key="2">
    <source>
        <dbReference type="EMBL" id="CAD7613662.1"/>
    </source>
</evidence>
<dbReference type="Pfam" id="PF00089">
    <property type="entry name" value="Trypsin"/>
    <property type="match status" value="1"/>
</dbReference>
<sequence>MIHSPAIFLNQPQQRRFRLSSAKPSTSYNEGCGKPIIPNHLIRSGVETERGEWPWLAALYTINTLGGIDFWCSGTLINNKHIVTVALANPNVDEINLAQGAQQNFRKSEDLVVYSGLDPGQDTARGSPLSLSSASLKPILWDGGWEGERRGVASHPTKVTFRANKNRWIMEIVDAAHCIRYRDRVELTIETLVVYLGRFNLKKFSEQDSQQVEVTTR</sequence>
<dbReference type="InterPro" id="IPR009003">
    <property type="entry name" value="Peptidase_S1_PA"/>
</dbReference>
<dbReference type="Gene3D" id="2.40.10.10">
    <property type="entry name" value="Trypsin-like serine proteases"/>
    <property type="match status" value="1"/>
</dbReference>
<name>A0A7R9K8X9_TIMGE</name>
<dbReference type="SUPFAM" id="SSF50494">
    <property type="entry name" value="Trypsin-like serine proteases"/>
    <property type="match status" value="1"/>
</dbReference>
<dbReference type="GO" id="GO:0006508">
    <property type="term" value="P:proteolysis"/>
    <property type="evidence" value="ECO:0007669"/>
    <property type="project" value="InterPro"/>
</dbReference>
<proteinExistence type="predicted"/>
<dbReference type="InterPro" id="IPR001254">
    <property type="entry name" value="Trypsin_dom"/>
</dbReference>
<dbReference type="GO" id="GO:0004252">
    <property type="term" value="F:serine-type endopeptidase activity"/>
    <property type="evidence" value="ECO:0007669"/>
    <property type="project" value="InterPro"/>
</dbReference>
<gene>
    <name evidence="2" type="ORF">TGEB3V08_LOCUS11291</name>
</gene>
<dbReference type="InterPro" id="IPR043504">
    <property type="entry name" value="Peptidase_S1_PA_chymotrypsin"/>
</dbReference>
<organism evidence="2">
    <name type="scientific">Timema genevievae</name>
    <name type="common">Walking stick</name>
    <dbReference type="NCBI Taxonomy" id="629358"/>
    <lineage>
        <taxon>Eukaryota</taxon>
        <taxon>Metazoa</taxon>
        <taxon>Ecdysozoa</taxon>
        <taxon>Arthropoda</taxon>
        <taxon>Hexapoda</taxon>
        <taxon>Insecta</taxon>
        <taxon>Pterygota</taxon>
        <taxon>Neoptera</taxon>
        <taxon>Polyneoptera</taxon>
        <taxon>Phasmatodea</taxon>
        <taxon>Timematodea</taxon>
        <taxon>Timematoidea</taxon>
        <taxon>Timematidae</taxon>
        <taxon>Timema</taxon>
    </lineage>
</organism>
<dbReference type="AlphaFoldDB" id="A0A7R9K8X9"/>
<accession>A0A7R9K8X9</accession>
<protein>
    <recommendedName>
        <fullName evidence="1">Peptidase S1 domain-containing protein</fullName>
    </recommendedName>
</protein>
<evidence type="ECO:0000259" key="1">
    <source>
        <dbReference type="Pfam" id="PF00089"/>
    </source>
</evidence>
<dbReference type="EMBL" id="OE849080">
    <property type="protein sequence ID" value="CAD7613662.1"/>
    <property type="molecule type" value="Genomic_DNA"/>
</dbReference>
<reference evidence="2" key="1">
    <citation type="submission" date="2020-11" db="EMBL/GenBank/DDBJ databases">
        <authorList>
            <person name="Tran Van P."/>
        </authorList>
    </citation>
    <scope>NUCLEOTIDE SEQUENCE</scope>
</reference>